<feature type="compositionally biased region" description="Basic and acidic residues" evidence="1">
    <location>
        <begin position="1"/>
        <end position="22"/>
    </location>
</feature>
<accession>A0A4Q5J1W2</accession>
<name>A0A4Q5J1W2_9ACTN</name>
<evidence type="ECO:0000313" key="2">
    <source>
        <dbReference type="EMBL" id="RYU11638.1"/>
    </source>
</evidence>
<comment type="caution">
    <text evidence="2">The sequence shown here is derived from an EMBL/GenBank/DDBJ whole genome shotgun (WGS) entry which is preliminary data.</text>
</comment>
<feature type="compositionally biased region" description="Basic and acidic residues" evidence="1">
    <location>
        <begin position="33"/>
        <end position="43"/>
    </location>
</feature>
<evidence type="ECO:0000313" key="3">
    <source>
        <dbReference type="Proteomes" id="UP000291189"/>
    </source>
</evidence>
<proteinExistence type="predicted"/>
<feature type="compositionally biased region" description="Low complexity" evidence="1">
    <location>
        <begin position="79"/>
        <end position="90"/>
    </location>
</feature>
<feature type="compositionally biased region" description="Basic and acidic residues" evidence="1">
    <location>
        <begin position="52"/>
        <end position="74"/>
    </location>
</feature>
<dbReference type="EMBL" id="SDPU01000023">
    <property type="protein sequence ID" value="RYU11638.1"/>
    <property type="molecule type" value="Genomic_DNA"/>
</dbReference>
<protein>
    <submittedName>
        <fullName evidence="2">Uncharacterized protein</fullName>
    </submittedName>
</protein>
<dbReference type="Proteomes" id="UP000291189">
    <property type="component" value="Unassembled WGS sequence"/>
</dbReference>
<organism evidence="2 3">
    <name type="scientific">Nocardioides iriomotensis</name>
    <dbReference type="NCBI Taxonomy" id="715784"/>
    <lineage>
        <taxon>Bacteria</taxon>
        <taxon>Bacillati</taxon>
        <taxon>Actinomycetota</taxon>
        <taxon>Actinomycetes</taxon>
        <taxon>Propionibacteriales</taxon>
        <taxon>Nocardioidaceae</taxon>
        <taxon>Nocardioides</taxon>
    </lineage>
</organism>
<feature type="region of interest" description="Disordered" evidence="1">
    <location>
        <begin position="1"/>
        <end position="90"/>
    </location>
</feature>
<dbReference type="AlphaFoldDB" id="A0A4Q5J1W2"/>
<sequence length="90" mass="9485">MVGDLEDRPEPAVVRAEPHVPDEAPVDVVGEALAREAAAERGEGPQGAGMAHEPRGASRREEHGDAALQRAEREEIAEETAAALEGDVEP</sequence>
<keyword evidence="3" id="KW-1185">Reference proteome</keyword>
<evidence type="ECO:0000256" key="1">
    <source>
        <dbReference type="SAM" id="MobiDB-lite"/>
    </source>
</evidence>
<reference evidence="2 3" key="1">
    <citation type="submission" date="2019-01" db="EMBL/GenBank/DDBJ databases">
        <title>Nocardioides guangzhouensis sp. nov., an actinobacterium isolated from soil.</title>
        <authorList>
            <person name="Fu Y."/>
            <person name="Cai Y."/>
            <person name="Lin Z."/>
            <person name="Chen P."/>
        </authorList>
    </citation>
    <scope>NUCLEOTIDE SEQUENCE [LARGE SCALE GENOMIC DNA]</scope>
    <source>
        <strain evidence="2 3">NBRC 105384</strain>
    </source>
</reference>
<gene>
    <name evidence="2" type="ORF">ETU37_13870</name>
</gene>